<gene>
    <name evidence="1" type="ORF">N173_02030</name>
</gene>
<protein>
    <recommendedName>
        <fullName evidence="3">PF04463 family protein</fullName>
    </recommendedName>
</protein>
<name>A0AAV3K441_ACIBA</name>
<dbReference type="InterPro" id="IPR007553">
    <property type="entry name" value="2-thiour_desulf"/>
</dbReference>
<sequence length="167" mass="18175">MAFKVLRAEKIMLLISACLIGEPVRYDGRSCLHTTLKQLFLNKKAHALCPELLGGFSTPRLPAEIVGGTGQDVLNGKAKILDSSGLDVTELYLKGAYRTLEVAQQIQASCVVLKENSPSCGSQKIYNGTFQGEKITGVGITTALLQRHGFEVISENEIEEWLAAHPF</sequence>
<dbReference type="AlphaFoldDB" id="A0AAV3K441"/>
<dbReference type="EMBL" id="AVST01000001">
    <property type="protein sequence ID" value="ERH73030.1"/>
    <property type="molecule type" value="Genomic_DNA"/>
</dbReference>
<organism evidence="1 2">
    <name type="scientific">Acinetobacter baumannii EGD-HP18</name>
    <dbReference type="NCBI Taxonomy" id="1358412"/>
    <lineage>
        <taxon>Bacteria</taxon>
        <taxon>Pseudomonadati</taxon>
        <taxon>Pseudomonadota</taxon>
        <taxon>Gammaproteobacteria</taxon>
        <taxon>Moraxellales</taxon>
        <taxon>Moraxellaceae</taxon>
        <taxon>Acinetobacter</taxon>
        <taxon>Acinetobacter calcoaceticus/baumannii complex</taxon>
    </lineage>
</organism>
<dbReference type="PANTHER" id="PTHR30087">
    <property type="entry name" value="INNER MEMBRANE PROTEIN"/>
    <property type="match status" value="1"/>
</dbReference>
<evidence type="ECO:0000313" key="1">
    <source>
        <dbReference type="EMBL" id="ERH73030.1"/>
    </source>
</evidence>
<evidence type="ECO:0008006" key="3">
    <source>
        <dbReference type="Google" id="ProtNLM"/>
    </source>
</evidence>
<dbReference type="Proteomes" id="UP000016517">
    <property type="component" value="Unassembled WGS sequence"/>
</dbReference>
<evidence type="ECO:0000313" key="2">
    <source>
        <dbReference type="Proteomes" id="UP000016517"/>
    </source>
</evidence>
<dbReference type="PANTHER" id="PTHR30087:SF1">
    <property type="entry name" value="HYPOTHETICAL CYTOSOLIC PROTEIN"/>
    <property type="match status" value="1"/>
</dbReference>
<accession>A0AAV3K441</accession>
<proteinExistence type="predicted"/>
<dbReference type="Pfam" id="PF04463">
    <property type="entry name" value="2-thiour_desulf"/>
    <property type="match status" value="1"/>
</dbReference>
<reference evidence="1 2" key="1">
    <citation type="submission" date="2013-08" db="EMBL/GenBank/DDBJ databases">
        <title>Study of Ammonical-Nitrogen removal by Nitrification Denitrification process using lab isolates.</title>
        <authorList>
            <person name="Khardenavis A.A."/>
            <person name="Pal R.R."/>
            <person name="Kapley A."/>
            <person name="Qureshi A."/>
            <person name="Purohit H.J."/>
        </authorList>
    </citation>
    <scope>NUCLEOTIDE SEQUENCE [LARGE SCALE GENOMIC DNA]</scope>
    <source>
        <strain evidence="1 2">EGD-HP18</strain>
    </source>
</reference>
<comment type="caution">
    <text evidence="1">The sequence shown here is derived from an EMBL/GenBank/DDBJ whole genome shotgun (WGS) entry which is preliminary data.</text>
</comment>